<evidence type="ECO:0000313" key="2">
    <source>
        <dbReference type="EMBL" id="GFC78630.1"/>
    </source>
</evidence>
<dbReference type="InterPro" id="IPR055378">
    <property type="entry name" value="GH3_C"/>
</dbReference>
<proteinExistence type="predicted"/>
<name>A0A699QXS5_TANCI</name>
<feature type="domain" description="GH3 C-terminal" evidence="1">
    <location>
        <begin position="69"/>
        <end position="150"/>
    </location>
</feature>
<evidence type="ECO:0000259" key="1">
    <source>
        <dbReference type="Pfam" id="PF23572"/>
    </source>
</evidence>
<organism evidence="2">
    <name type="scientific">Tanacetum cinerariifolium</name>
    <name type="common">Dalmatian daisy</name>
    <name type="synonym">Chrysanthemum cinerariifolium</name>
    <dbReference type="NCBI Taxonomy" id="118510"/>
    <lineage>
        <taxon>Eukaryota</taxon>
        <taxon>Viridiplantae</taxon>
        <taxon>Streptophyta</taxon>
        <taxon>Embryophyta</taxon>
        <taxon>Tracheophyta</taxon>
        <taxon>Spermatophyta</taxon>
        <taxon>Magnoliopsida</taxon>
        <taxon>eudicotyledons</taxon>
        <taxon>Gunneridae</taxon>
        <taxon>Pentapetalae</taxon>
        <taxon>asterids</taxon>
        <taxon>campanulids</taxon>
        <taxon>Asterales</taxon>
        <taxon>Asteraceae</taxon>
        <taxon>Asteroideae</taxon>
        <taxon>Anthemideae</taxon>
        <taxon>Anthemidinae</taxon>
        <taxon>Tanacetum</taxon>
    </lineage>
</organism>
<gene>
    <name evidence="2" type="ORF">Tci_850600</name>
</gene>
<dbReference type="EMBL" id="BKCJ011066643">
    <property type="protein sequence ID" value="GFC78630.1"/>
    <property type="molecule type" value="Genomic_DNA"/>
</dbReference>
<dbReference type="Pfam" id="PF23572">
    <property type="entry name" value="GH3_C"/>
    <property type="match status" value="1"/>
</dbReference>
<sequence>MEPYRARLLESIGRPVASIELFPASEGFLAFQDQPGNPGLLLRLDSGIFFEFVPAERFFEDNPPRLTIAEPSRHEWLVEFARPPHDAAAFTAVLDHQLRQRNTYYDDLRQGNILVPLLLTPLPAGAFQRYMKSVGKLGGQNKVPRLGNDRALAEGLLAYAL</sequence>
<protein>
    <recommendedName>
        <fullName evidence="1">GH3 C-terminal domain-containing protein</fullName>
    </recommendedName>
</protein>
<accession>A0A699QXS5</accession>
<reference evidence="2" key="1">
    <citation type="journal article" date="2019" name="Sci. Rep.">
        <title>Draft genome of Tanacetum cinerariifolium, the natural source of mosquito coil.</title>
        <authorList>
            <person name="Yamashiro T."/>
            <person name="Shiraishi A."/>
            <person name="Satake H."/>
            <person name="Nakayama K."/>
        </authorList>
    </citation>
    <scope>NUCLEOTIDE SEQUENCE</scope>
</reference>
<comment type="caution">
    <text evidence="2">The sequence shown here is derived from an EMBL/GenBank/DDBJ whole genome shotgun (WGS) entry which is preliminary data.</text>
</comment>
<dbReference type="AlphaFoldDB" id="A0A699QXS5"/>